<gene>
    <name evidence="2" type="ORF">D7I46_06745</name>
</gene>
<dbReference type="OrthoDB" id="7205533at2"/>
<dbReference type="KEGG" id="lact:D7I46_06745"/>
<dbReference type="AlphaFoldDB" id="A0A387BHF8"/>
<accession>A0A387BHF8</accession>
<evidence type="ECO:0000259" key="1">
    <source>
        <dbReference type="PROSITE" id="PS51186"/>
    </source>
</evidence>
<dbReference type="EMBL" id="CP032627">
    <property type="protein sequence ID" value="AYG00819.1"/>
    <property type="molecule type" value="Genomic_DNA"/>
</dbReference>
<name>A0A387BHF8_9LACT</name>
<keyword evidence="2" id="KW-0808">Transferase</keyword>
<dbReference type="InterPro" id="IPR016181">
    <property type="entry name" value="Acyl_CoA_acyltransferase"/>
</dbReference>
<dbReference type="Pfam" id="PF00583">
    <property type="entry name" value="Acetyltransf_1"/>
    <property type="match status" value="1"/>
</dbReference>
<reference evidence="2 3" key="1">
    <citation type="submission" date="2018-09" db="EMBL/GenBank/DDBJ databases">
        <title>Genome sequencing of strain 1JSPR-7.</title>
        <authorList>
            <person name="Heo J."/>
            <person name="Kim S.-J."/>
            <person name="Kwon S.-W."/>
        </authorList>
    </citation>
    <scope>NUCLEOTIDE SEQUENCE [LARGE SCALE GENOMIC DNA]</scope>
    <source>
        <strain evidence="2 3">1JSPR-7</strain>
    </source>
</reference>
<dbReference type="SUPFAM" id="SSF55729">
    <property type="entry name" value="Acyl-CoA N-acyltransferases (Nat)"/>
    <property type="match status" value="1"/>
</dbReference>
<dbReference type="Proteomes" id="UP000269374">
    <property type="component" value="Chromosome"/>
</dbReference>
<feature type="domain" description="N-acetyltransferase" evidence="1">
    <location>
        <begin position="2"/>
        <end position="153"/>
    </location>
</feature>
<dbReference type="GO" id="GO:0016747">
    <property type="term" value="F:acyltransferase activity, transferring groups other than amino-acyl groups"/>
    <property type="evidence" value="ECO:0007669"/>
    <property type="project" value="InterPro"/>
</dbReference>
<dbReference type="PROSITE" id="PS51186">
    <property type="entry name" value="GNAT"/>
    <property type="match status" value="1"/>
</dbReference>
<organism evidence="2 3">
    <name type="scientific">Lactococcus allomyrinae</name>
    <dbReference type="NCBI Taxonomy" id="2419773"/>
    <lineage>
        <taxon>Bacteria</taxon>
        <taxon>Bacillati</taxon>
        <taxon>Bacillota</taxon>
        <taxon>Bacilli</taxon>
        <taxon>Lactobacillales</taxon>
        <taxon>Streptococcaceae</taxon>
        <taxon>Lactococcus</taxon>
    </lineage>
</organism>
<evidence type="ECO:0000313" key="3">
    <source>
        <dbReference type="Proteomes" id="UP000269374"/>
    </source>
</evidence>
<evidence type="ECO:0000313" key="2">
    <source>
        <dbReference type="EMBL" id="AYG00819.1"/>
    </source>
</evidence>
<dbReference type="RefSeq" id="WP_120772207.1">
    <property type="nucleotide sequence ID" value="NZ_CP032627.1"/>
</dbReference>
<sequence>MVILEEISIDDKATLENLLEKYIYEFSQYTQAKVEKDGLFHYRVDDIFNDKNRYSYFIKVDGELAGFALINNFLEINISTDKTMYEFFITYPFRRKGIGRQAAYQIFKQFCGSWQLKYHPQNKSSEKFWNKIVSEIDSNYKIITNEQMAVYPDGTIGHVLLFESH</sequence>
<keyword evidence="3" id="KW-1185">Reference proteome</keyword>
<dbReference type="InterPro" id="IPR000182">
    <property type="entry name" value="GNAT_dom"/>
</dbReference>
<proteinExistence type="predicted"/>
<protein>
    <submittedName>
        <fullName evidence="2">GNAT family N-acetyltransferase</fullName>
    </submittedName>
</protein>
<dbReference type="Gene3D" id="3.40.630.30">
    <property type="match status" value="1"/>
</dbReference>